<evidence type="ECO:0000256" key="12">
    <source>
        <dbReference type="ARBA" id="ARBA00022989"/>
    </source>
</evidence>
<evidence type="ECO:0000256" key="5">
    <source>
        <dbReference type="ARBA" id="ARBA00013195"/>
    </source>
</evidence>
<dbReference type="Proteomes" id="UP000269689">
    <property type="component" value="Unassembled WGS sequence"/>
</dbReference>
<evidence type="ECO:0000256" key="10">
    <source>
        <dbReference type="ARBA" id="ARBA00022679"/>
    </source>
</evidence>
<keyword evidence="7 19" id="KW-1003">Cell membrane</keyword>
<keyword evidence="16 19" id="KW-0464">Manganese</keyword>
<dbReference type="PIRSF" id="PIRSF000851">
    <property type="entry name" value="PcS"/>
    <property type="match status" value="1"/>
</dbReference>
<dbReference type="EC" id="2.7.8.24" evidence="5 19"/>
<keyword evidence="11 20" id="KW-0812">Transmembrane</keyword>
<evidence type="ECO:0000256" key="1">
    <source>
        <dbReference type="ARBA" id="ARBA00000958"/>
    </source>
</evidence>
<evidence type="ECO:0000256" key="11">
    <source>
        <dbReference type="ARBA" id="ARBA00022692"/>
    </source>
</evidence>
<evidence type="ECO:0000256" key="15">
    <source>
        <dbReference type="ARBA" id="ARBA00023209"/>
    </source>
</evidence>
<evidence type="ECO:0000313" key="22">
    <source>
        <dbReference type="Proteomes" id="UP000269689"/>
    </source>
</evidence>
<evidence type="ECO:0000256" key="9">
    <source>
        <dbReference type="ARBA" id="ARBA00022519"/>
    </source>
</evidence>
<keyword evidence="9 19" id="KW-0997">Cell inner membrane</keyword>
<evidence type="ECO:0000256" key="19">
    <source>
        <dbReference type="PIRNR" id="PIRNR000851"/>
    </source>
</evidence>
<keyword evidence="10 19" id="KW-0808">Transferase</keyword>
<evidence type="ECO:0000256" key="14">
    <source>
        <dbReference type="ARBA" id="ARBA00023136"/>
    </source>
</evidence>
<organism evidence="21 22">
    <name type="scientific">Pacificibacter maritimus</name>
    <dbReference type="NCBI Taxonomy" id="762213"/>
    <lineage>
        <taxon>Bacteria</taxon>
        <taxon>Pseudomonadati</taxon>
        <taxon>Pseudomonadota</taxon>
        <taxon>Alphaproteobacteria</taxon>
        <taxon>Rhodobacterales</taxon>
        <taxon>Roseobacteraceae</taxon>
        <taxon>Pacificibacter</taxon>
    </lineage>
</organism>
<dbReference type="EMBL" id="RKQK01000002">
    <property type="protein sequence ID" value="RPE67112.1"/>
    <property type="molecule type" value="Genomic_DNA"/>
</dbReference>
<comment type="function">
    <text evidence="19">Condenses choline with CDP-diglyceride to produce phosphatidylcholine and CMP.</text>
</comment>
<evidence type="ECO:0000256" key="6">
    <source>
        <dbReference type="ARBA" id="ARBA00015623"/>
    </source>
</evidence>
<keyword evidence="13 19" id="KW-0443">Lipid metabolism</keyword>
<dbReference type="InterPro" id="IPR043130">
    <property type="entry name" value="CDP-OH_PTrfase_TM_dom"/>
</dbReference>
<dbReference type="GO" id="GO:0005886">
    <property type="term" value="C:plasma membrane"/>
    <property type="evidence" value="ECO:0007669"/>
    <property type="project" value="UniProtKB-SubCell"/>
</dbReference>
<dbReference type="InterPro" id="IPR026027">
    <property type="entry name" value="PcS"/>
</dbReference>
<feature type="transmembrane region" description="Helical" evidence="20">
    <location>
        <begin position="95"/>
        <end position="115"/>
    </location>
</feature>
<comment type="subcellular location">
    <subcellularLocation>
        <location evidence="3 19">Cell inner membrane</location>
        <topology evidence="3 19">Multi-pass membrane protein</topology>
    </subcellularLocation>
</comment>
<evidence type="ECO:0000256" key="13">
    <source>
        <dbReference type="ARBA" id="ARBA00023098"/>
    </source>
</evidence>
<dbReference type="GO" id="GO:0008654">
    <property type="term" value="P:phospholipid biosynthetic process"/>
    <property type="evidence" value="ECO:0007669"/>
    <property type="project" value="UniProtKB-KW"/>
</dbReference>
<accession>A0A3N4U9G8</accession>
<dbReference type="RefSeq" id="WP_123792595.1">
    <property type="nucleotide sequence ID" value="NZ_RKQK01000002.1"/>
</dbReference>
<evidence type="ECO:0000256" key="4">
    <source>
        <dbReference type="ARBA" id="ARBA00010441"/>
    </source>
</evidence>
<keyword evidence="14 19" id="KW-0472">Membrane</keyword>
<evidence type="ECO:0000256" key="18">
    <source>
        <dbReference type="ARBA" id="ARBA00033321"/>
    </source>
</evidence>
<name>A0A3N4U9G8_9RHOB</name>
<evidence type="ECO:0000256" key="8">
    <source>
        <dbReference type="ARBA" id="ARBA00022516"/>
    </source>
</evidence>
<comment type="cofactor">
    <cofactor evidence="2 19">
        <name>Mn(2+)</name>
        <dbReference type="ChEBI" id="CHEBI:29035"/>
    </cofactor>
</comment>
<comment type="similarity">
    <text evidence="4 19">Belongs to the CDP-alcohol phosphatidyltransferase class-I family.</text>
</comment>
<dbReference type="Gene3D" id="1.20.120.1760">
    <property type="match status" value="1"/>
</dbReference>
<evidence type="ECO:0000313" key="21">
    <source>
        <dbReference type="EMBL" id="RPE67112.1"/>
    </source>
</evidence>
<comment type="catalytic activity">
    <reaction evidence="1 19">
        <text>a CDP-1,2-diacyl-sn-glycerol + choline = a 1,2-diacyl-sn-glycero-3-phosphocholine + CMP + H(+)</text>
        <dbReference type="Rhea" id="RHEA:14597"/>
        <dbReference type="ChEBI" id="CHEBI:15354"/>
        <dbReference type="ChEBI" id="CHEBI:15378"/>
        <dbReference type="ChEBI" id="CHEBI:57643"/>
        <dbReference type="ChEBI" id="CHEBI:58332"/>
        <dbReference type="ChEBI" id="CHEBI:60377"/>
        <dbReference type="EC" id="2.7.8.24"/>
    </reaction>
</comment>
<proteinExistence type="inferred from homology"/>
<keyword evidence="15 19" id="KW-0594">Phospholipid biosynthesis</keyword>
<sequence length="232" mass="25368">MKANVRNGYAVHLLTATGAALALLALFSAAHEEWSHMFLWLLAALIVDGVDGPLARSVDTKANAPRIDGVLLDLVVDFLTYVFVPVFAIVQSGMIPGWTGWLCALSIVTVSALYFADTSMKTEDASFDGFPGCWNMVALVFFAMEPPIWAMVSIMLILTPMMFLPVHFVHPVRTRRWSMITLPVTLVWIVCSVILLVGTYTHFVGTGLIITSLYLLTAGGIQQILPAQSSKH</sequence>
<feature type="transmembrane region" description="Helical" evidence="20">
    <location>
        <begin position="203"/>
        <end position="225"/>
    </location>
</feature>
<protein>
    <recommendedName>
        <fullName evidence="6 19">Phosphatidylcholine synthase</fullName>
        <shortName evidence="19">PC synthase</shortName>
        <shortName evidence="19">PCS</shortName>
        <ecNumber evidence="5 19">2.7.8.24</ecNumber>
    </recommendedName>
    <alternativeName>
        <fullName evidence="18 19">CDP-diglyceride-choline O-phosphatidyltransferase</fullName>
    </alternativeName>
</protein>
<reference evidence="21 22" key="1">
    <citation type="submission" date="2018-11" db="EMBL/GenBank/DDBJ databases">
        <title>Genomic Encyclopedia of Type Strains, Phase IV (KMG-IV): sequencing the most valuable type-strain genomes for metagenomic binning, comparative biology and taxonomic classification.</title>
        <authorList>
            <person name="Goeker M."/>
        </authorList>
    </citation>
    <scope>NUCLEOTIDE SEQUENCE [LARGE SCALE GENOMIC DNA]</scope>
    <source>
        <strain evidence="21 22">DSM 104731</strain>
    </source>
</reference>
<feature type="transmembrane region" description="Helical" evidence="20">
    <location>
        <begin position="177"/>
        <end position="197"/>
    </location>
</feature>
<gene>
    <name evidence="21" type="ORF">EDD53_1516</name>
</gene>
<keyword evidence="17 19" id="KW-1208">Phospholipid metabolism</keyword>
<dbReference type="AlphaFoldDB" id="A0A3N4U9G8"/>
<evidence type="ECO:0000256" key="20">
    <source>
        <dbReference type="SAM" id="Phobius"/>
    </source>
</evidence>
<evidence type="ECO:0000256" key="16">
    <source>
        <dbReference type="ARBA" id="ARBA00023211"/>
    </source>
</evidence>
<dbReference type="OrthoDB" id="350520at2"/>
<keyword evidence="8 19" id="KW-0444">Lipid biosynthesis</keyword>
<evidence type="ECO:0000256" key="7">
    <source>
        <dbReference type="ARBA" id="ARBA00022475"/>
    </source>
</evidence>
<evidence type="ECO:0000256" key="3">
    <source>
        <dbReference type="ARBA" id="ARBA00004429"/>
    </source>
</evidence>
<comment type="caution">
    <text evidence="21">The sequence shown here is derived from an EMBL/GenBank/DDBJ whole genome shotgun (WGS) entry which is preliminary data.</text>
</comment>
<keyword evidence="12 20" id="KW-1133">Transmembrane helix</keyword>
<feature type="transmembrane region" description="Helical" evidence="20">
    <location>
        <begin position="70"/>
        <end position="89"/>
    </location>
</feature>
<evidence type="ECO:0000256" key="2">
    <source>
        <dbReference type="ARBA" id="ARBA00001936"/>
    </source>
</evidence>
<evidence type="ECO:0000256" key="17">
    <source>
        <dbReference type="ARBA" id="ARBA00023264"/>
    </source>
</evidence>
<dbReference type="GO" id="GO:0050520">
    <property type="term" value="F:phosphatidylcholine synthase activity"/>
    <property type="evidence" value="ECO:0007669"/>
    <property type="project" value="UniProtKB-EC"/>
</dbReference>
<feature type="transmembrane region" description="Helical" evidence="20">
    <location>
        <begin position="39"/>
        <end position="58"/>
    </location>
</feature>
<keyword evidence="22" id="KW-1185">Reference proteome</keyword>